<name>A0ABV6DQB8_9BACL</name>
<evidence type="ECO:0000313" key="2">
    <source>
        <dbReference type="Proteomes" id="UP001589776"/>
    </source>
</evidence>
<organism evidence="1 2">
    <name type="scientific">Paenibacillus chartarius</name>
    <dbReference type="NCBI Taxonomy" id="747481"/>
    <lineage>
        <taxon>Bacteria</taxon>
        <taxon>Bacillati</taxon>
        <taxon>Bacillota</taxon>
        <taxon>Bacilli</taxon>
        <taxon>Bacillales</taxon>
        <taxon>Paenibacillaceae</taxon>
        <taxon>Paenibacillus</taxon>
    </lineage>
</organism>
<protein>
    <recommendedName>
        <fullName evidence="3">Helicase XPB/Ssl2 N-terminal domain-containing protein</fullName>
    </recommendedName>
</protein>
<sequence length="378" mass="43851">MNLADMLSYADIEQLSRIADTYECECNGHSKHELIQSILAKLGRRDIFDARVESLPLEDIRFLNSLLFDSRSSFSLEELVARVQQTRFVRSEKDEGWNPRDMIARFKQHGWLFNGYSQQTKYLFQVPNDLKKRFGDVLSKKFQAQLTYMDAEPAVYRDEQKLLADDITHFLSFVKGNEVALTDMGSMYKRTIGQVLDRMSVREEPIGKAAFRFGYGRMFKEYPNRFSLIYDYCFYNGLISENAGQLKVTEQGAERADSPIREDLSAVYRFWLKLYKNPIPNVQSIVQWVERLSRNWVTVDSLGAVLCPLIRPFYYDTSESIFEQRVVQMMMHLGLLRLGEDDRYGRVLQTTKLGSSIIQGTYVAEEDRIPLMIEQGAG</sequence>
<keyword evidence="2" id="KW-1185">Reference proteome</keyword>
<proteinExistence type="predicted"/>
<comment type="caution">
    <text evidence="1">The sequence shown here is derived from an EMBL/GenBank/DDBJ whole genome shotgun (WGS) entry which is preliminary data.</text>
</comment>
<dbReference type="EMBL" id="JBHLWN010000077">
    <property type="protein sequence ID" value="MFC0214837.1"/>
    <property type="molecule type" value="Genomic_DNA"/>
</dbReference>
<dbReference type="Proteomes" id="UP001589776">
    <property type="component" value="Unassembled WGS sequence"/>
</dbReference>
<accession>A0ABV6DQB8</accession>
<dbReference type="RefSeq" id="WP_377472256.1">
    <property type="nucleotide sequence ID" value="NZ_JBHLWN010000077.1"/>
</dbReference>
<evidence type="ECO:0008006" key="3">
    <source>
        <dbReference type="Google" id="ProtNLM"/>
    </source>
</evidence>
<gene>
    <name evidence="1" type="ORF">ACFFK0_20730</name>
</gene>
<reference evidence="1 2" key="1">
    <citation type="submission" date="2024-09" db="EMBL/GenBank/DDBJ databases">
        <authorList>
            <person name="Sun Q."/>
            <person name="Mori K."/>
        </authorList>
    </citation>
    <scope>NUCLEOTIDE SEQUENCE [LARGE SCALE GENOMIC DNA]</scope>
    <source>
        <strain evidence="1 2">CCM 7759</strain>
    </source>
</reference>
<evidence type="ECO:0000313" key="1">
    <source>
        <dbReference type="EMBL" id="MFC0214837.1"/>
    </source>
</evidence>